<dbReference type="EMBL" id="MG023086">
    <property type="protein sequence ID" value="AWW87187.1"/>
    <property type="molecule type" value="Genomic_DNA"/>
</dbReference>
<dbReference type="RefSeq" id="WP_005755623.1">
    <property type="nucleotide sequence ID" value="NZ_CP008918.1"/>
</dbReference>
<reference evidence="3 4" key="2">
    <citation type="journal article" date="2018" name="Front. Microbiol.">
        <title>Genetic and Phylogenetic Characteristics of Pasteurella multocida Isolates From Different Host Species.</title>
        <authorList>
            <person name="Peng Z."/>
            <person name="Liang W."/>
            <person name="Wang F."/>
            <person name="Xu Z."/>
            <person name="Xie Z."/>
            <person name="Lian Z."/>
            <person name="Hua L."/>
            <person name="Zhou R."/>
            <person name="Chen H."/>
            <person name="Wu B."/>
        </authorList>
    </citation>
    <scope>NUCLEOTIDE SEQUENCE [LARGE SCALE GENOMIC DNA]</scope>
    <source>
        <strain evidence="3 4">HNA06</strain>
    </source>
</reference>
<gene>
    <name evidence="3" type="ORF">C2800_00705</name>
</gene>
<protein>
    <submittedName>
        <fullName evidence="3">IclR family transcriptional regulator</fullName>
    </submittedName>
    <submittedName>
        <fullName evidence="1">Transcriptional regulator, IclR family</fullName>
    </submittedName>
</protein>
<dbReference type="EMBL" id="PPVL01000001">
    <property type="protein sequence ID" value="NNI77960.1"/>
    <property type="molecule type" value="Genomic_DNA"/>
</dbReference>
<organism evidence="1">
    <name type="scientific">Pasteurella multocida</name>
    <dbReference type="NCBI Taxonomy" id="747"/>
    <lineage>
        <taxon>Bacteria</taxon>
        <taxon>Pseudomonadati</taxon>
        <taxon>Pseudomonadota</taxon>
        <taxon>Gammaproteobacteria</taxon>
        <taxon>Pasteurellales</taxon>
        <taxon>Pasteurellaceae</taxon>
        <taxon>Pasteurella</taxon>
    </lineage>
</organism>
<accession>A0A2Z4K3R4</accession>
<dbReference type="AlphaFoldDB" id="A0A2Z4K3R4"/>
<name>A0A2Z4K3R4_PASMD</name>
<reference evidence="1" key="1">
    <citation type="submission" date="2017-09" db="EMBL/GenBank/DDBJ databases">
        <title>Pathogenic variability among Pasteurella multocida A isolates from Brazilian pig farms.</title>
        <authorList>
            <person name="Oliveira J.X."/>
            <person name="Mores M.A.Z."/>
            <person name="Rebellato R."/>
            <person name="Kich J.D."/>
            <person name="Cantao M.E."/>
            <person name="Klein C.S."/>
            <person name="Guedes R.M."/>
            <person name="Coldebella A."/>
            <person name="Barcellos D.E.S.N."/>
            <person name="Mores N."/>
        </authorList>
    </citation>
    <scope>NUCLEOTIDE SEQUENCE</scope>
    <source>
        <strain evidence="1">BRMSA 1199</strain>
        <strain evidence="2">BRMSA 1201</strain>
    </source>
</reference>
<dbReference type="InterPro" id="IPR036388">
    <property type="entry name" value="WH-like_DNA-bd_sf"/>
</dbReference>
<dbReference type="Gene3D" id="1.10.10.10">
    <property type="entry name" value="Winged helix-like DNA-binding domain superfamily/Winged helix DNA-binding domain"/>
    <property type="match status" value="1"/>
</dbReference>
<evidence type="ECO:0000313" key="4">
    <source>
        <dbReference type="Proteomes" id="UP000540079"/>
    </source>
</evidence>
<evidence type="ECO:0000313" key="3">
    <source>
        <dbReference type="EMBL" id="NNI77960.1"/>
    </source>
</evidence>
<proteinExistence type="predicted"/>
<evidence type="ECO:0000313" key="2">
    <source>
        <dbReference type="EMBL" id="AWW87187.1"/>
    </source>
</evidence>
<dbReference type="SUPFAM" id="SSF46785">
    <property type="entry name" value="Winged helix' DNA-binding domain"/>
    <property type="match status" value="1"/>
</dbReference>
<sequence>MTELKGTNSKPARRALNIIRALKGFSLTGLSNSQLAERLNESQVNISRALAVLLDEGFVIRLAEDRFALSIQVLQIATAHANECNLAIEKVEQLNQRIAAGALS</sequence>
<evidence type="ECO:0000313" key="1">
    <source>
        <dbReference type="EMBL" id="AWW87139.1"/>
    </source>
</evidence>
<dbReference type="InterPro" id="IPR036390">
    <property type="entry name" value="WH_DNA-bd_sf"/>
</dbReference>
<dbReference type="Proteomes" id="UP000540079">
    <property type="component" value="Unassembled WGS sequence"/>
</dbReference>
<dbReference type="KEGG" id="pmul:DR93_1398"/>
<dbReference type="EMBL" id="MG023085">
    <property type="protein sequence ID" value="AWW87139.1"/>
    <property type="molecule type" value="Genomic_DNA"/>
</dbReference>